<feature type="chain" id="PRO_5042888494" description="Protein BIG1" evidence="11">
    <location>
        <begin position="20"/>
        <end position="281"/>
    </location>
</feature>
<reference evidence="13" key="1">
    <citation type="submission" date="2023-08" db="EMBL/GenBank/DDBJ databases">
        <title>Black Yeasts Isolated from many extreme environments.</title>
        <authorList>
            <person name="Coleine C."/>
            <person name="Stajich J.E."/>
            <person name="Selbmann L."/>
        </authorList>
    </citation>
    <scope>NUCLEOTIDE SEQUENCE</scope>
    <source>
        <strain evidence="13">CCFEE 5401</strain>
    </source>
</reference>
<sequence length="281" mass="30702">MLLPRTTITLLAAIVAANAFKDAHPLLVLSSDPLPQDLPGSRQVSTYSAVENSAHKPLSSCTWDHHIITTRMGLRAGDFESMPLVQARLRDARKQQIYQVAEVLGNGLAGLAEGVAEECATRKGRGVQYNPDDTPLSTAPEIRAAQLESVDKNVDSLLSAIVAKGESYVVMLAGVPEPRDNVEDRQHPPYEMDEPYPTGFHTDMKRDLSSNANSTSPQAHLPLFEKYKFLSPAIFMGLVVTLLLGLILYVGITAIAGLEVSYFAFSKEMGNQGQQQRNKQQ</sequence>
<name>A0AAN7TDP1_9PEZI</name>
<evidence type="ECO:0000256" key="4">
    <source>
        <dbReference type="ARBA" id="ARBA00022692"/>
    </source>
</evidence>
<feature type="domain" description="V-type proton ATPase subunit S1/VOA1 transmembrane" evidence="12">
    <location>
        <begin position="229"/>
        <end position="267"/>
    </location>
</feature>
<evidence type="ECO:0000256" key="1">
    <source>
        <dbReference type="ARBA" id="ARBA00004115"/>
    </source>
</evidence>
<dbReference type="GO" id="GO:0005789">
    <property type="term" value="C:endoplasmic reticulum membrane"/>
    <property type="evidence" value="ECO:0007669"/>
    <property type="project" value="UniProtKB-SubCell"/>
</dbReference>
<evidence type="ECO:0000259" key="12">
    <source>
        <dbReference type="Pfam" id="PF20520"/>
    </source>
</evidence>
<keyword evidence="4 10" id="KW-0812">Transmembrane</keyword>
<dbReference type="GO" id="GO:0009272">
    <property type="term" value="P:fungal-type cell wall biogenesis"/>
    <property type="evidence" value="ECO:0007669"/>
    <property type="project" value="TreeGrafter"/>
</dbReference>
<evidence type="ECO:0000313" key="14">
    <source>
        <dbReference type="Proteomes" id="UP001310890"/>
    </source>
</evidence>
<comment type="similarity">
    <text evidence="2">Belongs to the BIG1 family.</text>
</comment>
<dbReference type="GO" id="GO:0071555">
    <property type="term" value="P:cell wall organization"/>
    <property type="evidence" value="ECO:0007669"/>
    <property type="project" value="UniProtKB-KW"/>
</dbReference>
<dbReference type="Proteomes" id="UP001310890">
    <property type="component" value="Unassembled WGS sequence"/>
</dbReference>
<accession>A0AAN7TDP1</accession>
<dbReference type="GO" id="GO:0006078">
    <property type="term" value="P:(1-&gt;6)-beta-D-glucan biosynthetic process"/>
    <property type="evidence" value="ECO:0007669"/>
    <property type="project" value="TreeGrafter"/>
</dbReference>
<dbReference type="PANTHER" id="PTHR28285:SF1">
    <property type="entry name" value="PROTEIN BIG1"/>
    <property type="match status" value="1"/>
</dbReference>
<gene>
    <name evidence="13" type="ORF">LTR62_005527</name>
</gene>
<evidence type="ECO:0000256" key="7">
    <source>
        <dbReference type="ARBA" id="ARBA00022989"/>
    </source>
</evidence>
<dbReference type="AlphaFoldDB" id="A0AAN7TDP1"/>
<evidence type="ECO:0000256" key="6">
    <source>
        <dbReference type="ARBA" id="ARBA00022824"/>
    </source>
</evidence>
<dbReference type="InterPro" id="IPR046756">
    <property type="entry name" value="VAS1/VOA1_TM"/>
</dbReference>
<evidence type="ECO:0000256" key="8">
    <source>
        <dbReference type="ARBA" id="ARBA00023136"/>
    </source>
</evidence>
<keyword evidence="9" id="KW-0961">Cell wall biogenesis/degradation</keyword>
<dbReference type="InterPro" id="IPR037654">
    <property type="entry name" value="Big1"/>
</dbReference>
<feature type="signal peptide" evidence="11">
    <location>
        <begin position="1"/>
        <end position="19"/>
    </location>
</feature>
<protein>
    <recommendedName>
        <fullName evidence="3">Protein BIG1</fullName>
    </recommendedName>
</protein>
<organism evidence="13 14">
    <name type="scientific">Meristemomyces frigidus</name>
    <dbReference type="NCBI Taxonomy" id="1508187"/>
    <lineage>
        <taxon>Eukaryota</taxon>
        <taxon>Fungi</taxon>
        <taxon>Dikarya</taxon>
        <taxon>Ascomycota</taxon>
        <taxon>Pezizomycotina</taxon>
        <taxon>Dothideomycetes</taxon>
        <taxon>Dothideomycetidae</taxon>
        <taxon>Mycosphaerellales</taxon>
        <taxon>Teratosphaeriaceae</taxon>
        <taxon>Meristemomyces</taxon>
    </lineage>
</organism>
<keyword evidence="6" id="KW-0256">Endoplasmic reticulum</keyword>
<proteinExistence type="inferred from homology"/>
<evidence type="ECO:0000256" key="5">
    <source>
        <dbReference type="ARBA" id="ARBA00022729"/>
    </source>
</evidence>
<evidence type="ECO:0000256" key="11">
    <source>
        <dbReference type="SAM" id="SignalP"/>
    </source>
</evidence>
<feature type="transmembrane region" description="Helical" evidence="10">
    <location>
        <begin position="233"/>
        <end position="258"/>
    </location>
</feature>
<evidence type="ECO:0000256" key="10">
    <source>
        <dbReference type="SAM" id="Phobius"/>
    </source>
</evidence>
<keyword evidence="8 10" id="KW-0472">Membrane</keyword>
<evidence type="ECO:0000256" key="2">
    <source>
        <dbReference type="ARBA" id="ARBA00008203"/>
    </source>
</evidence>
<comment type="subcellular location">
    <subcellularLocation>
        <location evidence="1">Endoplasmic reticulum membrane</location>
        <topology evidence="1">Single-pass type I membrane protein</topology>
    </subcellularLocation>
</comment>
<evidence type="ECO:0000256" key="9">
    <source>
        <dbReference type="ARBA" id="ARBA00023316"/>
    </source>
</evidence>
<dbReference type="PANTHER" id="PTHR28285">
    <property type="entry name" value="PROTEIN BIG1"/>
    <property type="match status" value="1"/>
</dbReference>
<dbReference type="Pfam" id="PF20520">
    <property type="entry name" value="Ac45-VOA1_TM"/>
    <property type="match status" value="1"/>
</dbReference>
<keyword evidence="5 11" id="KW-0732">Signal</keyword>
<comment type="caution">
    <text evidence="13">The sequence shown here is derived from an EMBL/GenBank/DDBJ whole genome shotgun (WGS) entry which is preliminary data.</text>
</comment>
<dbReference type="EMBL" id="JAVRRL010000045">
    <property type="protein sequence ID" value="KAK5110816.1"/>
    <property type="molecule type" value="Genomic_DNA"/>
</dbReference>
<evidence type="ECO:0000313" key="13">
    <source>
        <dbReference type="EMBL" id="KAK5110816.1"/>
    </source>
</evidence>
<evidence type="ECO:0000256" key="3">
    <source>
        <dbReference type="ARBA" id="ARBA00022089"/>
    </source>
</evidence>
<keyword evidence="7 10" id="KW-1133">Transmembrane helix</keyword>